<gene>
    <name evidence="2" type="ORF">PVOR_19249</name>
</gene>
<keyword evidence="1" id="KW-0732">Signal</keyword>
<evidence type="ECO:0000313" key="2">
    <source>
        <dbReference type="EMBL" id="EFU40448.1"/>
    </source>
</evidence>
<dbReference type="AlphaFoldDB" id="A0A2R9SSW0"/>
<evidence type="ECO:0000256" key="1">
    <source>
        <dbReference type="SAM" id="SignalP"/>
    </source>
</evidence>
<comment type="caution">
    <text evidence="2">The sequence shown here is derived from an EMBL/GenBank/DDBJ whole genome shotgun (WGS) entry which is preliminary data.</text>
</comment>
<protein>
    <recommendedName>
        <fullName evidence="4">GumN family protein</fullName>
    </recommendedName>
</protein>
<dbReference type="PANTHER" id="PTHR40590:SF1">
    <property type="entry name" value="CYTOPLASMIC PROTEIN"/>
    <property type="match status" value="1"/>
</dbReference>
<dbReference type="PANTHER" id="PTHR40590">
    <property type="entry name" value="CYTOPLASMIC PROTEIN-RELATED"/>
    <property type="match status" value="1"/>
</dbReference>
<dbReference type="InterPro" id="IPR002816">
    <property type="entry name" value="TraB/PrgY/GumN_fam"/>
</dbReference>
<feature type="signal peptide" evidence="1">
    <location>
        <begin position="1"/>
        <end position="21"/>
    </location>
</feature>
<reference evidence="2 3" key="1">
    <citation type="journal article" date="2010" name="BMC Genomics">
        <title>Genome sequence of the pattern forming Paenibacillus vortex bacterium reveals potential for thriving in complex environments.</title>
        <authorList>
            <person name="Sirota-Madi A."/>
            <person name="Olender T."/>
            <person name="Helman Y."/>
            <person name="Ingham C."/>
            <person name="Brainis I."/>
            <person name="Roth D."/>
            <person name="Hagi E."/>
            <person name="Brodsky L."/>
            <person name="Leshkowitz D."/>
            <person name="Galatenko V."/>
            <person name="Nikolaev V."/>
            <person name="Mugasimangalam R.C."/>
            <person name="Bransburg-Zabary S."/>
            <person name="Gutnick D.L."/>
            <person name="Lancet D."/>
            <person name="Ben-Jacob E."/>
        </authorList>
    </citation>
    <scope>NUCLEOTIDE SEQUENCE [LARGE SCALE GENOMIC DNA]</scope>
    <source>
        <strain evidence="2 3">V453</strain>
    </source>
</reference>
<dbReference type="EMBL" id="ADHJ01000034">
    <property type="protein sequence ID" value="EFU40448.1"/>
    <property type="molecule type" value="Genomic_DNA"/>
</dbReference>
<feature type="chain" id="PRO_5038655258" description="GumN family protein" evidence="1">
    <location>
        <begin position="22"/>
        <end position="306"/>
    </location>
</feature>
<name>A0A2R9SSW0_9BACL</name>
<dbReference type="Proteomes" id="UP000003094">
    <property type="component" value="Unassembled WGS sequence"/>
</dbReference>
<accession>A0A2R9SSW0</accession>
<dbReference type="InterPro" id="IPR047111">
    <property type="entry name" value="YbaP-like"/>
</dbReference>
<dbReference type="KEGG" id="pvo:PVOR_19249"/>
<dbReference type="PROSITE" id="PS51257">
    <property type="entry name" value="PROKAR_LIPOPROTEIN"/>
    <property type="match status" value="1"/>
</dbReference>
<dbReference type="CDD" id="cd14789">
    <property type="entry name" value="Tiki"/>
    <property type="match status" value="1"/>
</dbReference>
<proteinExistence type="predicted"/>
<dbReference type="Pfam" id="PF01963">
    <property type="entry name" value="TraB_PrgY_gumN"/>
    <property type="match status" value="1"/>
</dbReference>
<organism evidence="2 3">
    <name type="scientific">Paenibacillus vortex V453</name>
    <dbReference type="NCBI Taxonomy" id="715225"/>
    <lineage>
        <taxon>Bacteria</taxon>
        <taxon>Bacillati</taxon>
        <taxon>Bacillota</taxon>
        <taxon>Bacilli</taxon>
        <taxon>Bacillales</taxon>
        <taxon>Paenibacillaceae</taxon>
        <taxon>Paenibacillus</taxon>
    </lineage>
</organism>
<sequence length="306" mass="35244">MLKFTTLIYSLLIMVVLAGCASNDSTSLKNEELNEQTDTEEKVNETALDYDGDGGYLWKVVNGETTMYLLGSIHLGHEKFFPLATEIEEAFENSDVILPEINMFEAEVDKEKINKMALFDDNTTLDDVLSEEFYAKLSDIFEAHGMPVETFNHYQPWFVEGLLADLVTKQSVLTPEYGVDLYFLKRALEDDKEIVDLETIETQYEVLSGFSMDTQVQVLESYIETYEEQADWLNQLGYNWVHGNNNSNRDAFVKQLSDRLESVDKEYKEEFNDTRNINMANKLDEILQNDSGQTYFVYGRFCTCCD</sequence>
<evidence type="ECO:0008006" key="4">
    <source>
        <dbReference type="Google" id="ProtNLM"/>
    </source>
</evidence>
<keyword evidence="3" id="KW-1185">Reference proteome</keyword>
<evidence type="ECO:0000313" key="3">
    <source>
        <dbReference type="Proteomes" id="UP000003094"/>
    </source>
</evidence>